<feature type="region of interest" description="Disordered" evidence="1">
    <location>
        <begin position="1"/>
        <end position="21"/>
    </location>
</feature>
<evidence type="ECO:0000313" key="2">
    <source>
        <dbReference type="EMBL" id="JAC06066.1"/>
    </source>
</evidence>
<feature type="region of interest" description="Disordered" evidence="1">
    <location>
        <begin position="426"/>
        <end position="445"/>
    </location>
</feature>
<feature type="compositionally biased region" description="Basic and acidic residues" evidence="1">
    <location>
        <begin position="682"/>
        <end position="691"/>
    </location>
</feature>
<feature type="compositionally biased region" description="Low complexity" evidence="1">
    <location>
        <begin position="248"/>
        <end position="264"/>
    </location>
</feature>
<organism evidence="2">
    <name type="scientific">Ceratitis capitata</name>
    <name type="common">Mediterranean fruit fly</name>
    <name type="synonym">Tephritis capitata</name>
    <dbReference type="NCBI Taxonomy" id="7213"/>
    <lineage>
        <taxon>Eukaryota</taxon>
        <taxon>Metazoa</taxon>
        <taxon>Ecdysozoa</taxon>
        <taxon>Arthropoda</taxon>
        <taxon>Hexapoda</taxon>
        <taxon>Insecta</taxon>
        <taxon>Pterygota</taxon>
        <taxon>Neoptera</taxon>
        <taxon>Endopterygota</taxon>
        <taxon>Diptera</taxon>
        <taxon>Brachycera</taxon>
        <taxon>Muscomorpha</taxon>
        <taxon>Tephritoidea</taxon>
        <taxon>Tephritidae</taxon>
        <taxon>Ceratitis</taxon>
        <taxon>Ceratitis</taxon>
    </lineage>
</organism>
<name>W8BXH9_CERCA</name>
<dbReference type="OrthoDB" id="7663415at2759"/>
<feature type="compositionally biased region" description="Basic and acidic residues" evidence="1">
    <location>
        <begin position="214"/>
        <end position="226"/>
    </location>
</feature>
<feature type="region of interest" description="Disordered" evidence="1">
    <location>
        <begin position="587"/>
        <end position="614"/>
    </location>
</feature>
<accession>W8BXH9</accession>
<dbReference type="AlphaFoldDB" id="W8BXH9"/>
<feature type="compositionally biased region" description="Polar residues" evidence="1">
    <location>
        <begin position="199"/>
        <end position="212"/>
    </location>
</feature>
<proteinExistence type="evidence at transcript level"/>
<feature type="region of interest" description="Disordered" evidence="1">
    <location>
        <begin position="199"/>
        <end position="226"/>
    </location>
</feature>
<feature type="region of interest" description="Disordered" evidence="1">
    <location>
        <begin position="682"/>
        <end position="710"/>
    </location>
</feature>
<feature type="region of interest" description="Disordered" evidence="1">
    <location>
        <begin position="482"/>
        <end position="519"/>
    </location>
</feature>
<protein>
    <submittedName>
        <fullName evidence="2">Uncharacterized protein</fullName>
    </submittedName>
</protein>
<feature type="compositionally biased region" description="Polar residues" evidence="1">
    <location>
        <begin position="589"/>
        <end position="609"/>
    </location>
</feature>
<reference evidence="2" key="1">
    <citation type="submission" date="2013-07" db="EMBL/GenBank/DDBJ databases">
        <authorList>
            <person name="Geib S."/>
        </authorList>
    </citation>
    <scope>NUCLEOTIDE SEQUENCE</scope>
</reference>
<evidence type="ECO:0000256" key="1">
    <source>
        <dbReference type="SAM" id="MobiDB-lite"/>
    </source>
</evidence>
<sequence length="710" mass="77596">NRTLMALSLSSPQAAQQMPSSTVWTRQSQPQERSMYATSVAVTPQNQQHKSAPLRLQKQNSFTEANRTQYIAGGNANLLAARRAGSGYLTRGLSVDRSLENIRKKVHTQSSTAVGAHEAQSKRIITRKSAKSGGGEKLKGIKTSTFADGKHSYMRANSTSSLLKTLDHELKQVNGQLVQRFNYNSVCVPASVEEQTGLESFSSKSNTLLPSSEQEDKIKNSSPALKKDSSKVNLNIVLSHAINYIPINGNESNNSDIESSSENAEPYRKSKSTTTRILRTDLPARTNVSATAAATAATSTTITANDTVQQRRAQFRSSRNVTINTNTSQSNTSQLSVPSVNNATLAINNQQPETAVTSLTSNCSGGTLNVTPSLIVQRRPPLVRAMSAPVRSRSLDENSKGVFAFQKRKLRRRKLITRNASVCEKSEPAASEFGGSGRGGGAADRSDLLYDSNGFSGKKQPLTRTRSTLAVDVITLVSLVSSEGSDSEKEDSAPETGRGNAERSRSTGAPFLRKTGKSVSFQENYPPNFQLATKEYSHMIRRGSVAPLAARLRSNRPPTAPPVSIFMNEANTNSSMATNAIENVASRENGGSDSNSNIVSDSTQNTTKTSTEHTLNDKENEEYIYPEYVRSLKERECWKLYRKMSVKGVSVTYETVLRGMLTPTEFRQIQKQREIEEAKARALEEEKDGALEQHTPTSAVDRLTQKLLKK</sequence>
<feature type="non-terminal residue" evidence="2">
    <location>
        <position position="1"/>
    </location>
</feature>
<feature type="region of interest" description="Disordered" evidence="1">
    <location>
        <begin position="247"/>
        <end position="274"/>
    </location>
</feature>
<reference evidence="2" key="2">
    <citation type="journal article" date="2014" name="BMC Genomics">
        <title>A genomic perspective to assessing quality of mass-reared SIT flies used in Mediterranean fruit fly (Ceratitis capitata) eradication in California.</title>
        <authorList>
            <person name="Calla B."/>
            <person name="Hall B."/>
            <person name="Hou S."/>
            <person name="Geib S.M."/>
        </authorList>
    </citation>
    <scope>NUCLEOTIDE SEQUENCE</scope>
</reference>
<dbReference type="EMBL" id="GAMC01000490">
    <property type="protein sequence ID" value="JAC06066.1"/>
    <property type="molecule type" value="mRNA"/>
</dbReference>